<dbReference type="EMBL" id="MU853230">
    <property type="protein sequence ID" value="KAK4122778.1"/>
    <property type="molecule type" value="Genomic_DNA"/>
</dbReference>
<name>A0AAN6TY02_9PEZI</name>
<feature type="compositionally biased region" description="Acidic residues" evidence="1">
    <location>
        <begin position="1"/>
        <end position="10"/>
    </location>
</feature>
<organism evidence="2 3">
    <name type="scientific">Parathielavia appendiculata</name>
    <dbReference type="NCBI Taxonomy" id="2587402"/>
    <lineage>
        <taxon>Eukaryota</taxon>
        <taxon>Fungi</taxon>
        <taxon>Dikarya</taxon>
        <taxon>Ascomycota</taxon>
        <taxon>Pezizomycotina</taxon>
        <taxon>Sordariomycetes</taxon>
        <taxon>Sordariomycetidae</taxon>
        <taxon>Sordariales</taxon>
        <taxon>Chaetomiaceae</taxon>
        <taxon>Parathielavia</taxon>
    </lineage>
</organism>
<gene>
    <name evidence="2" type="ORF">N657DRAFT_479858</name>
</gene>
<feature type="region of interest" description="Disordered" evidence="1">
    <location>
        <begin position="1"/>
        <end position="33"/>
    </location>
</feature>
<dbReference type="Proteomes" id="UP001302602">
    <property type="component" value="Unassembled WGS sequence"/>
</dbReference>
<comment type="caution">
    <text evidence="2">The sequence shown here is derived from an EMBL/GenBank/DDBJ whole genome shotgun (WGS) entry which is preliminary data.</text>
</comment>
<dbReference type="AlphaFoldDB" id="A0AAN6TY02"/>
<evidence type="ECO:0000313" key="2">
    <source>
        <dbReference type="EMBL" id="KAK4122778.1"/>
    </source>
</evidence>
<evidence type="ECO:0000313" key="3">
    <source>
        <dbReference type="Proteomes" id="UP001302602"/>
    </source>
</evidence>
<reference evidence="2" key="2">
    <citation type="submission" date="2023-05" db="EMBL/GenBank/DDBJ databases">
        <authorList>
            <consortium name="Lawrence Berkeley National Laboratory"/>
            <person name="Steindorff A."/>
            <person name="Hensen N."/>
            <person name="Bonometti L."/>
            <person name="Westerberg I."/>
            <person name="Brannstrom I.O."/>
            <person name="Guillou S."/>
            <person name="Cros-Aarteil S."/>
            <person name="Calhoun S."/>
            <person name="Haridas S."/>
            <person name="Kuo A."/>
            <person name="Mondo S."/>
            <person name="Pangilinan J."/>
            <person name="Riley R."/>
            <person name="Labutti K."/>
            <person name="Andreopoulos B."/>
            <person name="Lipzen A."/>
            <person name="Chen C."/>
            <person name="Yanf M."/>
            <person name="Daum C."/>
            <person name="Ng V."/>
            <person name="Clum A."/>
            <person name="Ohm R."/>
            <person name="Martin F."/>
            <person name="Silar P."/>
            <person name="Natvig D."/>
            <person name="Lalanne C."/>
            <person name="Gautier V."/>
            <person name="Ament-Velasquez S.L."/>
            <person name="Kruys A."/>
            <person name="Hutchinson M.I."/>
            <person name="Powell A.J."/>
            <person name="Barry K."/>
            <person name="Miller A.N."/>
            <person name="Grigoriev I.V."/>
            <person name="Debuchy R."/>
            <person name="Gladieux P."/>
            <person name="Thoren M.H."/>
            <person name="Johannesson H."/>
        </authorList>
    </citation>
    <scope>NUCLEOTIDE SEQUENCE</scope>
    <source>
        <strain evidence="2">CBS 731.68</strain>
    </source>
</reference>
<dbReference type="GeneID" id="87824326"/>
<reference evidence="2" key="1">
    <citation type="journal article" date="2023" name="Mol. Phylogenet. Evol.">
        <title>Genome-scale phylogeny and comparative genomics of the fungal order Sordariales.</title>
        <authorList>
            <person name="Hensen N."/>
            <person name="Bonometti L."/>
            <person name="Westerberg I."/>
            <person name="Brannstrom I.O."/>
            <person name="Guillou S."/>
            <person name="Cros-Aarteil S."/>
            <person name="Calhoun S."/>
            <person name="Haridas S."/>
            <person name="Kuo A."/>
            <person name="Mondo S."/>
            <person name="Pangilinan J."/>
            <person name="Riley R."/>
            <person name="LaButti K."/>
            <person name="Andreopoulos B."/>
            <person name="Lipzen A."/>
            <person name="Chen C."/>
            <person name="Yan M."/>
            <person name="Daum C."/>
            <person name="Ng V."/>
            <person name="Clum A."/>
            <person name="Steindorff A."/>
            <person name="Ohm R.A."/>
            <person name="Martin F."/>
            <person name="Silar P."/>
            <person name="Natvig D.O."/>
            <person name="Lalanne C."/>
            <person name="Gautier V."/>
            <person name="Ament-Velasquez S.L."/>
            <person name="Kruys A."/>
            <person name="Hutchinson M.I."/>
            <person name="Powell A.J."/>
            <person name="Barry K."/>
            <person name="Miller A.N."/>
            <person name="Grigoriev I.V."/>
            <person name="Debuchy R."/>
            <person name="Gladieux P."/>
            <person name="Hiltunen Thoren M."/>
            <person name="Johannesson H."/>
        </authorList>
    </citation>
    <scope>NUCLEOTIDE SEQUENCE</scope>
    <source>
        <strain evidence="2">CBS 731.68</strain>
    </source>
</reference>
<sequence>MRTLEEEEQEKSESCLECPAAADAASGSPRFPAWNSRDKRRVIRIRRSIGRRLTDEELRFFGTERKDEQHTTHTRLVIRGLDALPFSVQSGGARQNLVAIPIRSRLASHGLGWQARALAVPQVPYGSARRTSCSKGTPCVKLKRPQLRPGLEVTSKSQGSRRQG</sequence>
<evidence type="ECO:0000256" key="1">
    <source>
        <dbReference type="SAM" id="MobiDB-lite"/>
    </source>
</evidence>
<keyword evidence="3" id="KW-1185">Reference proteome</keyword>
<dbReference type="RefSeq" id="XP_062646549.1">
    <property type="nucleotide sequence ID" value="XM_062787556.1"/>
</dbReference>
<accession>A0AAN6TY02</accession>
<protein>
    <submittedName>
        <fullName evidence="2">Uncharacterized protein</fullName>
    </submittedName>
</protein>
<proteinExistence type="predicted"/>